<dbReference type="EMBL" id="MFEL01000005">
    <property type="protein sequence ID" value="OGE81743.1"/>
    <property type="molecule type" value="Genomic_DNA"/>
</dbReference>
<accession>A0A1F5NVZ1</accession>
<dbReference type="AlphaFoldDB" id="A0A1F5NVZ1"/>
<protein>
    <submittedName>
        <fullName evidence="1">Uncharacterized protein</fullName>
    </submittedName>
</protein>
<evidence type="ECO:0000313" key="2">
    <source>
        <dbReference type="Proteomes" id="UP000178892"/>
    </source>
</evidence>
<dbReference type="Proteomes" id="UP000178892">
    <property type="component" value="Unassembled WGS sequence"/>
</dbReference>
<dbReference type="STRING" id="1817825.A2720_03345"/>
<sequence>MKVIKWLKKIMNDDLTYEFQPSDEHLGVIGVPGVESEGYSSIDLWDKMRKSALLGLKHIRGTYPDKYTNGLHIYIGEHNDHLWLGFNNPGSFLSEIFMKQLVENLPNTNFVIEEATSLIIPMVYSYYPSRILAFGTERKVSDVFRDDEYGSGLDLTAAELFPEGMRSLL</sequence>
<name>A0A1F5NVZ1_9BACT</name>
<comment type="caution">
    <text evidence="1">The sequence shown here is derived from an EMBL/GenBank/DDBJ whole genome shotgun (WGS) entry which is preliminary data.</text>
</comment>
<proteinExistence type="predicted"/>
<gene>
    <name evidence="1" type="ORF">A2720_03345</name>
</gene>
<evidence type="ECO:0000313" key="1">
    <source>
        <dbReference type="EMBL" id="OGE81743.1"/>
    </source>
</evidence>
<organism evidence="1 2">
    <name type="scientific">Candidatus Doudnabacteria bacterium RIFCSPHIGHO2_01_FULL_46_24</name>
    <dbReference type="NCBI Taxonomy" id="1817825"/>
    <lineage>
        <taxon>Bacteria</taxon>
        <taxon>Candidatus Doudnaibacteriota</taxon>
    </lineage>
</organism>
<reference evidence="1 2" key="1">
    <citation type="journal article" date="2016" name="Nat. Commun.">
        <title>Thousands of microbial genomes shed light on interconnected biogeochemical processes in an aquifer system.</title>
        <authorList>
            <person name="Anantharaman K."/>
            <person name="Brown C.T."/>
            <person name="Hug L.A."/>
            <person name="Sharon I."/>
            <person name="Castelle C.J."/>
            <person name="Probst A.J."/>
            <person name="Thomas B.C."/>
            <person name="Singh A."/>
            <person name="Wilkins M.J."/>
            <person name="Karaoz U."/>
            <person name="Brodie E.L."/>
            <person name="Williams K.H."/>
            <person name="Hubbard S.S."/>
            <person name="Banfield J.F."/>
        </authorList>
    </citation>
    <scope>NUCLEOTIDE SEQUENCE [LARGE SCALE GENOMIC DNA]</scope>
</reference>